<dbReference type="InterPro" id="IPR008969">
    <property type="entry name" value="CarboxyPept-like_regulatory"/>
</dbReference>
<evidence type="ECO:0000256" key="5">
    <source>
        <dbReference type="ARBA" id="ARBA00023077"/>
    </source>
</evidence>
<evidence type="ECO:0000259" key="11">
    <source>
        <dbReference type="Pfam" id="PF00593"/>
    </source>
</evidence>
<feature type="domain" description="TonB-dependent receptor-like beta-barrel" evidence="11">
    <location>
        <begin position="400"/>
        <end position="972"/>
    </location>
</feature>
<keyword evidence="2 8" id="KW-0813">Transport</keyword>
<evidence type="ECO:0000256" key="8">
    <source>
        <dbReference type="PROSITE-ProRule" id="PRU01360"/>
    </source>
</evidence>
<gene>
    <name evidence="13" type="ORF">CLV91_0499</name>
</gene>
<organism evidence="13 14">
    <name type="scientific">Maribacter vaceletii</name>
    <dbReference type="NCBI Taxonomy" id="1206816"/>
    <lineage>
        <taxon>Bacteria</taxon>
        <taxon>Pseudomonadati</taxon>
        <taxon>Bacteroidota</taxon>
        <taxon>Flavobacteriia</taxon>
        <taxon>Flavobacteriales</taxon>
        <taxon>Flavobacteriaceae</taxon>
        <taxon>Maribacter</taxon>
    </lineage>
</organism>
<name>A0A495EC16_9FLAO</name>
<dbReference type="InterPro" id="IPR023997">
    <property type="entry name" value="TonB-dep_OMP_SusC/RagA_CS"/>
</dbReference>
<evidence type="ECO:0000259" key="12">
    <source>
        <dbReference type="Pfam" id="PF07715"/>
    </source>
</evidence>
<evidence type="ECO:0000256" key="10">
    <source>
        <dbReference type="SAM" id="SignalP"/>
    </source>
</evidence>
<dbReference type="InterPro" id="IPR039426">
    <property type="entry name" value="TonB-dep_rcpt-like"/>
</dbReference>
<feature type="domain" description="TonB-dependent receptor plug" evidence="12">
    <location>
        <begin position="121"/>
        <end position="227"/>
    </location>
</feature>
<dbReference type="InterPro" id="IPR036942">
    <property type="entry name" value="Beta-barrel_TonB_sf"/>
</dbReference>
<evidence type="ECO:0000256" key="7">
    <source>
        <dbReference type="ARBA" id="ARBA00023237"/>
    </source>
</evidence>
<dbReference type="NCBIfam" id="TIGR04057">
    <property type="entry name" value="SusC_RagA_signa"/>
    <property type="match status" value="1"/>
</dbReference>
<comment type="similarity">
    <text evidence="8 9">Belongs to the TonB-dependent receptor family.</text>
</comment>
<dbReference type="RefSeq" id="WP_121063626.1">
    <property type="nucleotide sequence ID" value="NZ_RBIQ01000007.1"/>
</dbReference>
<dbReference type="Gene3D" id="2.60.40.1120">
    <property type="entry name" value="Carboxypeptidase-like, regulatory domain"/>
    <property type="match status" value="1"/>
</dbReference>
<comment type="subcellular location">
    <subcellularLocation>
        <location evidence="1 8">Cell outer membrane</location>
        <topology evidence="1 8">Multi-pass membrane protein</topology>
    </subcellularLocation>
</comment>
<evidence type="ECO:0000256" key="1">
    <source>
        <dbReference type="ARBA" id="ARBA00004571"/>
    </source>
</evidence>
<dbReference type="InterPro" id="IPR023996">
    <property type="entry name" value="TonB-dep_OMP_SusC/RagA"/>
</dbReference>
<dbReference type="SUPFAM" id="SSF49464">
    <property type="entry name" value="Carboxypeptidase regulatory domain-like"/>
    <property type="match status" value="1"/>
</dbReference>
<feature type="chain" id="PRO_5019736662" evidence="10">
    <location>
        <begin position="30"/>
        <end position="1010"/>
    </location>
</feature>
<dbReference type="SUPFAM" id="SSF56935">
    <property type="entry name" value="Porins"/>
    <property type="match status" value="1"/>
</dbReference>
<keyword evidence="14" id="KW-1185">Reference proteome</keyword>
<keyword evidence="4 8" id="KW-0812">Transmembrane</keyword>
<feature type="signal peptide" evidence="10">
    <location>
        <begin position="1"/>
        <end position="29"/>
    </location>
</feature>
<proteinExistence type="inferred from homology"/>
<dbReference type="Proteomes" id="UP000269412">
    <property type="component" value="Unassembled WGS sequence"/>
</dbReference>
<protein>
    <submittedName>
        <fullName evidence="13">TonB-linked SusC/RagA family outer membrane protein</fullName>
    </submittedName>
</protein>
<dbReference type="InterPro" id="IPR012910">
    <property type="entry name" value="Plug_dom"/>
</dbReference>
<reference evidence="13 14" key="1">
    <citation type="submission" date="2018-10" db="EMBL/GenBank/DDBJ databases">
        <title>Genomic Encyclopedia of Archaeal and Bacterial Type Strains, Phase II (KMG-II): from individual species to whole genera.</title>
        <authorList>
            <person name="Goeker M."/>
        </authorList>
    </citation>
    <scope>NUCLEOTIDE SEQUENCE [LARGE SCALE GENOMIC DNA]</scope>
    <source>
        <strain evidence="13 14">DSM 25230</strain>
    </source>
</reference>
<dbReference type="InterPro" id="IPR000531">
    <property type="entry name" value="Beta-barrel_TonB"/>
</dbReference>
<dbReference type="GO" id="GO:0009279">
    <property type="term" value="C:cell outer membrane"/>
    <property type="evidence" value="ECO:0007669"/>
    <property type="project" value="UniProtKB-SubCell"/>
</dbReference>
<dbReference type="EMBL" id="RBIQ01000007">
    <property type="protein sequence ID" value="RKR14424.1"/>
    <property type="molecule type" value="Genomic_DNA"/>
</dbReference>
<evidence type="ECO:0000313" key="14">
    <source>
        <dbReference type="Proteomes" id="UP000269412"/>
    </source>
</evidence>
<keyword evidence="10" id="KW-0732">Signal</keyword>
<dbReference type="OrthoDB" id="9768177at2"/>
<dbReference type="InterPro" id="IPR018247">
    <property type="entry name" value="EF_Hand_1_Ca_BS"/>
</dbReference>
<dbReference type="NCBIfam" id="TIGR04056">
    <property type="entry name" value="OMP_RagA_SusC"/>
    <property type="match status" value="1"/>
</dbReference>
<evidence type="ECO:0000256" key="2">
    <source>
        <dbReference type="ARBA" id="ARBA00022448"/>
    </source>
</evidence>
<dbReference type="Gene3D" id="2.40.170.20">
    <property type="entry name" value="TonB-dependent receptor, beta-barrel domain"/>
    <property type="match status" value="1"/>
</dbReference>
<comment type="caution">
    <text evidence="13">The sequence shown here is derived from an EMBL/GenBank/DDBJ whole genome shotgun (WGS) entry which is preliminary data.</text>
</comment>
<evidence type="ECO:0000313" key="13">
    <source>
        <dbReference type="EMBL" id="RKR14424.1"/>
    </source>
</evidence>
<evidence type="ECO:0000256" key="3">
    <source>
        <dbReference type="ARBA" id="ARBA00022452"/>
    </source>
</evidence>
<dbReference type="InterPro" id="IPR037066">
    <property type="entry name" value="Plug_dom_sf"/>
</dbReference>
<evidence type="ECO:0000256" key="4">
    <source>
        <dbReference type="ARBA" id="ARBA00022692"/>
    </source>
</evidence>
<dbReference type="AlphaFoldDB" id="A0A495EC16"/>
<dbReference type="Pfam" id="PF07715">
    <property type="entry name" value="Plug"/>
    <property type="match status" value="1"/>
</dbReference>
<dbReference type="Pfam" id="PF00593">
    <property type="entry name" value="TonB_dep_Rec_b-barrel"/>
    <property type="match status" value="1"/>
</dbReference>
<dbReference type="PROSITE" id="PS52016">
    <property type="entry name" value="TONB_DEPENDENT_REC_3"/>
    <property type="match status" value="1"/>
</dbReference>
<sequence length="1010" mass="111693">MKKTKFKILKHSKTLLCLLGIFCCLSSFGQTTLQGIVSDSQGPLPGANVIVKGTANGTQTDFDGKFILNNVDQGATLIFSYIGFKSQEVEVGSQANINITLLEDSESLDEVIVVGYGTQKKSDLTGAVSVLKGKAVTVAPTPNLTQNLSGKLTGVISRQVSGNPAGDNNNEFLIRGQSTFGNNSALVLVDGIERSIDRLDPNAIESITILKDAASAAIYGARAANGVVLVTTKRGASGAPSVSFNSSIGFQSATNVPEMLDAGQFAEFFNEARVNVGDDPLFTDEQVRQYQDGTLPSTNWWDEVIRKSSPIQQYGLTVSGGGEKVKYFTSLGMLDQEGLYETSSFKRYNVRANIDVELTNRFKFSIDLAGRKENISDSSNSPFNALLNAQPTSPAYVPDSIEPGGLGYNGVNISPIGEAIRSGYNRTDWAVFQGNLKLDYDIPVNGLSASFKYSYDHSFRTTKNFERPYTFYVFDPVNDIYNPFPSITNIKLEEGYRKPIRQTTQFFLRYNKDFGKHKIGGLFVYEQVDFKRNEIEAGRQGFISPALDQLLAGGAEGQTSNGSAFEEARQGYIGRFTYSYADKYLFQANIRHDGSNIFPKEGRWGTFPAFSAAWKISEENFLKDINFIQSLKIRASWGQFGNDRVSSFQYLSAYEFRQGSVIGGAYNPGIRDTGVPNPNITWETATDKNLGIDFSLFTGKLTGEFNVFNKRTEDILRPVGDVPDTFGGSLPDTNQAITENKGYEFALNYKSKIGEDFSFTISPNITKATNEVIFQAEPEDVPDRIRRTGRPFNQIYGYTDAGLFKTQEEINNWPDQDGQGNASLNTGDIKYVDLNNDDVIDGEDISQIGKSTIPEIIFGLNLSMNYKDFDFSASFQGATGFNSYAELGAFNLGSNAIEERVVNAFREGNENAAFPRTYFNDPPNNTKTSTFWMIDGSYVKLRNVELGYTLPKIVLNKLGISTCRFFVSGNNLLTFSKYDFFDPERPSQGNNNVLYYPQLSRINFGFNVNF</sequence>
<dbReference type="Gene3D" id="2.170.130.10">
    <property type="entry name" value="TonB-dependent receptor, plug domain"/>
    <property type="match status" value="1"/>
</dbReference>
<dbReference type="FunFam" id="2.170.130.10:FF:000003">
    <property type="entry name" value="SusC/RagA family TonB-linked outer membrane protein"/>
    <property type="match status" value="1"/>
</dbReference>
<keyword evidence="6 8" id="KW-0472">Membrane</keyword>
<keyword evidence="7 8" id="KW-0998">Cell outer membrane</keyword>
<dbReference type="PROSITE" id="PS00018">
    <property type="entry name" value="EF_HAND_1"/>
    <property type="match status" value="1"/>
</dbReference>
<keyword evidence="3 8" id="KW-1134">Transmembrane beta strand</keyword>
<evidence type="ECO:0000256" key="9">
    <source>
        <dbReference type="RuleBase" id="RU003357"/>
    </source>
</evidence>
<dbReference type="Pfam" id="PF13715">
    <property type="entry name" value="CarbopepD_reg_2"/>
    <property type="match status" value="1"/>
</dbReference>
<keyword evidence="5 9" id="KW-0798">TonB box</keyword>
<evidence type="ECO:0000256" key="6">
    <source>
        <dbReference type="ARBA" id="ARBA00023136"/>
    </source>
</evidence>
<accession>A0A495EC16</accession>